<comment type="similarity">
    <text evidence="2 12 13 14">Belongs to the NDK family.</text>
</comment>
<dbReference type="EC" id="2.7.4.6" evidence="3 12"/>
<keyword evidence="11 12" id="KW-0546">Nucleotide metabolism</keyword>
<evidence type="ECO:0000256" key="1">
    <source>
        <dbReference type="ARBA" id="ARBA00001946"/>
    </source>
</evidence>
<keyword evidence="9 12" id="KW-0067">ATP-binding</keyword>
<dbReference type="NCBIfam" id="NF001908">
    <property type="entry name" value="PRK00668.1"/>
    <property type="match status" value="1"/>
</dbReference>
<evidence type="ECO:0000256" key="5">
    <source>
        <dbReference type="ARBA" id="ARBA00022679"/>
    </source>
</evidence>
<dbReference type="SUPFAM" id="SSF54919">
    <property type="entry name" value="Nucleoside diphosphate kinase, NDK"/>
    <property type="match status" value="1"/>
</dbReference>
<evidence type="ECO:0000256" key="12">
    <source>
        <dbReference type="HAMAP-Rule" id="MF_00451"/>
    </source>
</evidence>
<comment type="caution">
    <text evidence="16">The sequence shown here is derived from an EMBL/GenBank/DDBJ whole genome shotgun (WGS) entry which is preliminary data.</text>
</comment>
<evidence type="ECO:0000256" key="9">
    <source>
        <dbReference type="ARBA" id="ARBA00022840"/>
    </source>
</evidence>
<dbReference type="RefSeq" id="WP_212903339.1">
    <property type="nucleotide sequence ID" value="NZ_BOPZ01000008.1"/>
</dbReference>
<comment type="cofactor">
    <cofactor evidence="1 12">
        <name>Mg(2+)</name>
        <dbReference type="ChEBI" id="CHEBI:18420"/>
    </cofactor>
</comment>
<evidence type="ECO:0000313" key="17">
    <source>
        <dbReference type="Proteomes" id="UP000679179"/>
    </source>
</evidence>
<protein>
    <recommendedName>
        <fullName evidence="4 12">Nucleoside diphosphate kinase</fullName>
        <shortName evidence="12">NDK</shortName>
        <shortName evidence="12">NDP kinase</shortName>
        <ecNumber evidence="3 12">2.7.4.6</ecNumber>
    </recommendedName>
    <alternativeName>
        <fullName evidence="12">Nucleoside-2-P kinase</fullName>
    </alternativeName>
</protein>
<sequence>MENIQRSLVLIKPDAVERNLVGKIIDAYEGEKLKITALRMITVDEILAKKHYEEHISKPFFNELLEYITRSPLVAIVLQGENAIEKVRKINGNTNPEMAEYGTIRKKYGIDKTKNSVHASDCEISAEREISIWFPEGVKK</sequence>
<reference evidence="16" key="1">
    <citation type="submission" date="2021-03" db="EMBL/GenBank/DDBJ databases">
        <title>Taxonomic study of Clostridium polyendosporum from meadow-gley soil under rice.</title>
        <authorList>
            <person name="Kobayashi H."/>
            <person name="Tanizawa Y."/>
            <person name="Yagura M."/>
        </authorList>
    </citation>
    <scope>NUCLEOTIDE SEQUENCE</scope>
    <source>
        <strain evidence="16">JCM 30710</strain>
    </source>
</reference>
<dbReference type="SMART" id="SM00562">
    <property type="entry name" value="NDK"/>
    <property type="match status" value="1"/>
</dbReference>
<keyword evidence="10 12" id="KW-0460">Magnesium</keyword>
<dbReference type="PROSITE" id="PS51374">
    <property type="entry name" value="NDPK_LIKE"/>
    <property type="match status" value="1"/>
</dbReference>
<evidence type="ECO:0000256" key="14">
    <source>
        <dbReference type="RuleBase" id="RU004011"/>
    </source>
</evidence>
<evidence type="ECO:0000256" key="4">
    <source>
        <dbReference type="ARBA" id="ARBA00017632"/>
    </source>
</evidence>
<comment type="function">
    <text evidence="12">Major role in the synthesis of nucleoside triphosphates other than ATP. The ATP gamma phosphate is transferred to the NDP beta phosphate via a ping-pong mechanism, using a phosphorylated active-site intermediate.</text>
</comment>
<keyword evidence="12" id="KW-0963">Cytoplasm</keyword>
<dbReference type="AlphaFoldDB" id="A0A919S0Z0"/>
<accession>A0A919S0Z0</accession>
<dbReference type="GO" id="GO:0006241">
    <property type="term" value="P:CTP biosynthetic process"/>
    <property type="evidence" value="ECO:0007669"/>
    <property type="project" value="UniProtKB-UniRule"/>
</dbReference>
<dbReference type="GO" id="GO:0005524">
    <property type="term" value="F:ATP binding"/>
    <property type="evidence" value="ECO:0007669"/>
    <property type="project" value="UniProtKB-UniRule"/>
</dbReference>
<dbReference type="HAMAP" id="MF_00451">
    <property type="entry name" value="NDP_kinase"/>
    <property type="match status" value="1"/>
</dbReference>
<evidence type="ECO:0000256" key="8">
    <source>
        <dbReference type="ARBA" id="ARBA00022777"/>
    </source>
</evidence>
<comment type="subunit">
    <text evidence="12">Homotetramer.</text>
</comment>
<evidence type="ECO:0000256" key="10">
    <source>
        <dbReference type="ARBA" id="ARBA00022842"/>
    </source>
</evidence>
<evidence type="ECO:0000256" key="2">
    <source>
        <dbReference type="ARBA" id="ARBA00008142"/>
    </source>
</evidence>
<keyword evidence="8 12" id="KW-0418">Kinase</keyword>
<dbReference type="FunFam" id="3.30.70.141:FF:000003">
    <property type="entry name" value="Nucleoside diphosphate kinase"/>
    <property type="match status" value="1"/>
</dbReference>
<dbReference type="CDD" id="cd04413">
    <property type="entry name" value="NDPk_I"/>
    <property type="match status" value="1"/>
</dbReference>
<keyword evidence="6 12" id="KW-0479">Metal-binding</keyword>
<evidence type="ECO:0000259" key="15">
    <source>
        <dbReference type="SMART" id="SM00562"/>
    </source>
</evidence>
<dbReference type="GO" id="GO:0005737">
    <property type="term" value="C:cytoplasm"/>
    <property type="evidence" value="ECO:0007669"/>
    <property type="project" value="UniProtKB-SubCell"/>
</dbReference>
<organism evidence="16 17">
    <name type="scientific">Clostridium polyendosporum</name>
    <dbReference type="NCBI Taxonomy" id="69208"/>
    <lineage>
        <taxon>Bacteria</taxon>
        <taxon>Bacillati</taxon>
        <taxon>Bacillota</taxon>
        <taxon>Clostridia</taxon>
        <taxon>Eubacteriales</taxon>
        <taxon>Clostridiaceae</taxon>
        <taxon>Clostridium</taxon>
    </lineage>
</organism>
<dbReference type="Proteomes" id="UP000679179">
    <property type="component" value="Unassembled WGS sequence"/>
</dbReference>
<keyword evidence="7 12" id="KW-0547">Nucleotide-binding</keyword>
<dbReference type="EMBL" id="BOPZ01000008">
    <property type="protein sequence ID" value="GIM28613.1"/>
    <property type="molecule type" value="Genomic_DNA"/>
</dbReference>
<dbReference type="GO" id="GO:0006183">
    <property type="term" value="P:GTP biosynthetic process"/>
    <property type="evidence" value="ECO:0007669"/>
    <property type="project" value="UniProtKB-UniRule"/>
</dbReference>
<dbReference type="GO" id="GO:0046872">
    <property type="term" value="F:metal ion binding"/>
    <property type="evidence" value="ECO:0007669"/>
    <property type="project" value="UniProtKB-KW"/>
</dbReference>
<feature type="binding site" evidence="12 13">
    <location>
        <position position="105"/>
    </location>
    <ligand>
        <name>ATP</name>
        <dbReference type="ChEBI" id="CHEBI:30616"/>
    </ligand>
</feature>
<feature type="binding site" evidence="12 13">
    <location>
        <position position="12"/>
    </location>
    <ligand>
        <name>ATP</name>
        <dbReference type="ChEBI" id="CHEBI:30616"/>
    </ligand>
</feature>
<dbReference type="InterPro" id="IPR036850">
    <property type="entry name" value="NDK-like_dom_sf"/>
</dbReference>
<comment type="catalytic activity">
    <reaction evidence="12">
        <text>a ribonucleoside 5'-diphosphate + ATP = a ribonucleoside 5'-triphosphate + ADP</text>
        <dbReference type="Rhea" id="RHEA:18113"/>
        <dbReference type="ChEBI" id="CHEBI:30616"/>
        <dbReference type="ChEBI" id="CHEBI:57930"/>
        <dbReference type="ChEBI" id="CHEBI:61557"/>
        <dbReference type="ChEBI" id="CHEBI:456216"/>
        <dbReference type="EC" id="2.7.4.6"/>
    </reaction>
</comment>
<evidence type="ECO:0000313" key="16">
    <source>
        <dbReference type="EMBL" id="GIM28613.1"/>
    </source>
</evidence>
<evidence type="ECO:0000256" key="11">
    <source>
        <dbReference type="ARBA" id="ARBA00023080"/>
    </source>
</evidence>
<dbReference type="GO" id="GO:0006228">
    <property type="term" value="P:UTP biosynthetic process"/>
    <property type="evidence" value="ECO:0007669"/>
    <property type="project" value="UniProtKB-UniRule"/>
</dbReference>
<evidence type="ECO:0000256" key="7">
    <source>
        <dbReference type="ARBA" id="ARBA00022741"/>
    </source>
</evidence>
<feature type="binding site" evidence="12 13">
    <location>
        <position position="60"/>
    </location>
    <ligand>
        <name>ATP</name>
        <dbReference type="ChEBI" id="CHEBI:30616"/>
    </ligand>
</feature>
<name>A0A919S0Z0_9CLOT</name>
<evidence type="ECO:0000256" key="13">
    <source>
        <dbReference type="PROSITE-ProRule" id="PRU00706"/>
    </source>
</evidence>
<feature type="binding site" evidence="12 13">
    <location>
        <position position="94"/>
    </location>
    <ligand>
        <name>ATP</name>
        <dbReference type="ChEBI" id="CHEBI:30616"/>
    </ligand>
</feature>
<proteinExistence type="inferred from homology"/>
<dbReference type="PRINTS" id="PR01243">
    <property type="entry name" value="NUCDPKINASE"/>
</dbReference>
<dbReference type="Pfam" id="PF00334">
    <property type="entry name" value="NDK"/>
    <property type="match status" value="1"/>
</dbReference>
<feature type="binding site" evidence="12 13">
    <location>
        <position position="88"/>
    </location>
    <ligand>
        <name>ATP</name>
        <dbReference type="ChEBI" id="CHEBI:30616"/>
    </ligand>
</feature>
<comment type="subcellular location">
    <subcellularLocation>
        <location evidence="12">Cytoplasm</location>
    </subcellularLocation>
</comment>
<dbReference type="GO" id="GO:0004550">
    <property type="term" value="F:nucleoside diphosphate kinase activity"/>
    <property type="evidence" value="ECO:0007669"/>
    <property type="project" value="UniProtKB-UniRule"/>
</dbReference>
<dbReference type="InterPro" id="IPR034907">
    <property type="entry name" value="NDK-like_dom"/>
</dbReference>
<comment type="catalytic activity">
    <reaction evidence="12">
        <text>a 2'-deoxyribonucleoside 5'-diphosphate + ATP = a 2'-deoxyribonucleoside 5'-triphosphate + ADP</text>
        <dbReference type="Rhea" id="RHEA:44640"/>
        <dbReference type="ChEBI" id="CHEBI:30616"/>
        <dbReference type="ChEBI" id="CHEBI:61560"/>
        <dbReference type="ChEBI" id="CHEBI:73316"/>
        <dbReference type="ChEBI" id="CHEBI:456216"/>
        <dbReference type="EC" id="2.7.4.6"/>
    </reaction>
</comment>
<dbReference type="PANTHER" id="PTHR11349">
    <property type="entry name" value="NUCLEOSIDE DIPHOSPHATE KINASE"/>
    <property type="match status" value="1"/>
</dbReference>
<keyword evidence="17" id="KW-1185">Reference proteome</keyword>
<dbReference type="InterPro" id="IPR001564">
    <property type="entry name" value="Nucleoside_diP_kinase"/>
</dbReference>
<feature type="active site" description="Pros-phosphohistidine intermediate" evidence="12 13">
    <location>
        <position position="118"/>
    </location>
</feature>
<feature type="domain" description="Nucleoside diphosphate kinase-like" evidence="15">
    <location>
        <begin position="4"/>
        <end position="139"/>
    </location>
</feature>
<evidence type="ECO:0000256" key="6">
    <source>
        <dbReference type="ARBA" id="ARBA00022723"/>
    </source>
</evidence>
<evidence type="ECO:0000256" key="3">
    <source>
        <dbReference type="ARBA" id="ARBA00012966"/>
    </source>
</evidence>
<keyword evidence="12" id="KW-0597">Phosphoprotein</keyword>
<feature type="binding site" evidence="12 13">
    <location>
        <position position="115"/>
    </location>
    <ligand>
        <name>ATP</name>
        <dbReference type="ChEBI" id="CHEBI:30616"/>
    </ligand>
</feature>
<dbReference type="Gene3D" id="3.30.70.141">
    <property type="entry name" value="Nucleoside diphosphate kinase-like domain"/>
    <property type="match status" value="1"/>
</dbReference>
<keyword evidence="5 12" id="KW-0808">Transferase</keyword>
<gene>
    <name evidence="12" type="primary">ndk</name>
    <name evidence="16" type="ORF">CPJCM30710_12790</name>
</gene>